<evidence type="ECO:0000259" key="12">
    <source>
        <dbReference type="Pfam" id="PF14845"/>
    </source>
</evidence>
<dbReference type="GO" id="GO:0005764">
    <property type="term" value="C:lysosome"/>
    <property type="evidence" value="ECO:0007669"/>
    <property type="project" value="TreeGrafter"/>
</dbReference>
<dbReference type="GO" id="GO:0005975">
    <property type="term" value="P:carbohydrate metabolic process"/>
    <property type="evidence" value="ECO:0007669"/>
    <property type="project" value="InterPro"/>
</dbReference>
<dbReference type="EMBL" id="OU892278">
    <property type="protein sequence ID" value="CAG9764280.1"/>
    <property type="molecule type" value="Genomic_DNA"/>
</dbReference>
<organism evidence="13 14">
    <name type="scientific">Ceutorhynchus assimilis</name>
    <name type="common">cabbage seed weevil</name>
    <dbReference type="NCBI Taxonomy" id="467358"/>
    <lineage>
        <taxon>Eukaryota</taxon>
        <taxon>Metazoa</taxon>
        <taxon>Ecdysozoa</taxon>
        <taxon>Arthropoda</taxon>
        <taxon>Hexapoda</taxon>
        <taxon>Insecta</taxon>
        <taxon>Pterygota</taxon>
        <taxon>Neoptera</taxon>
        <taxon>Endopterygota</taxon>
        <taxon>Coleoptera</taxon>
        <taxon>Polyphaga</taxon>
        <taxon>Cucujiformia</taxon>
        <taxon>Curculionidae</taxon>
        <taxon>Ceutorhynchinae</taxon>
        <taxon>Ceutorhynchus</taxon>
    </lineage>
</organism>
<evidence type="ECO:0000313" key="13">
    <source>
        <dbReference type="EMBL" id="CAG9764280.1"/>
    </source>
</evidence>
<gene>
    <name evidence="13" type="ORF">CEUTPL_LOCUS4920</name>
</gene>
<dbReference type="Proteomes" id="UP001152799">
    <property type="component" value="Chromosome 2"/>
</dbReference>
<dbReference type="SUPFAM" id="SSF55545">
    <property type="entry name" value="beta-N-acetylhexosaminidase-like domain"/>
    <property type="match status" value="1"/>
</dbReference>
<dbReference type="InterPro" id="IPR029018">
    <property type="entry name" value="Hex-like_dom2"/>
</dbReference>
<dbReference type="InterPro" id="IPR015883">
    <property type="entry name" value="Glyco_hydro_20_cat"/>
</dbReference>
<dbReference type="CDD" id="cd06562">
    <property type="entry name" value="GH20_HexA_HexB-like"/>
    <property type="match status" value="1"/>
</dbReference>
<evidence type="ECO:0000256" key="1">
    <source>
        <dbReference type="ARBA" id="ARBA00001231"/>
    </source>
</evidence>
<dbReference type="AlphaFoldDB" id="A0A9N9QLW1"/>
<evidence type="ECO:0000256" key="7">
    <source>
        <dbReference type="PIRNR" id="PIRNR001093"/>
    </source>
</evidence>
<evidence type="ECO:0000256" key="4">
    <source>
        <dbReference type="ARBA" id="ARBA00022801"/>
    </source>
</evidence>
<evidence type="ECO:0000313" key="14">
    <source>
        <dbReference type="Proteomes" id="UP001152799"/>
    </source>
</evidence>
<evidence type="ECO:0000256" key="6">
    <source>
        <dbReference type="ARBA" id="ARBA00023295"/>
    </source>
</evidence>
<feature type="active site" description="Proton donor" evidence="8">
    <location>
        <position position="342"/>
    </location>
</feature>
<keyword evidence="9" id="KW-1015">Disulfide bond</keyword>
<reference evidence="13" key="1">
    <citation type="submission" date="2022-01" db="EMBL/GenBank/DDBJ databases">
        <authorList>
            <person name="King R."/>
        </authorList>
    </citation>
    <scope>NUCLEOTIDE SEQUENCE</scope>
</reference>
<keyword evidence="4 7" id="KW-0378">Hydrolase</keyword>
<proteinExistence type="inferred from homology"/>
<evidence type="ECO:0000259" key="11">
    <source>
        <dbReference type="Pfam" id="PF00728"/>
    </source>
</evidence>
<dbReference type="PANTHER" id="PTHR22600">
    <property type="entry name" value="BETA-HEXOSAMINIDASE"/>
    <property type="match status" value="1"/>
</dbReference>
<comment type="similarity">
    <text evidence="2 7">Belongs to the glycosyl hydrolase 20 family.</text>
</comment>
<evidence type="ECO:0000256" key="9">
    <source>
        <dbReference type="PIRSR" id="PIRSR001093-2"/>
    </source>
</evidence>
<dbReference type="Pfam" id="PF14845">
    <property type="entry name" value="Glycohydro_20b2"/>
    <property type="match status" value="1"/>
</dbReference>
<protein>
    <recommendedName>
        <fullName evidence="7">Beta-hexosaminidase</fullName>
        <ecNumber evidence="7">3.2.1.52</ecNumber>
    </recommendedName>
</protein>
<dbReference type="GO" id="GO:0016020">
    <property type="term" value="C:membrane"/>
    <property type="evidence" value="ECO:0007669"/>
    <property type="project" value="TreeGrafter"/>
</dbReference>
<dbReference type="Gene3D" id="3.20.20.80">
    <property type="entry name" value="Glycosidases"/>
    <property type="match status" value="1"/>
</dbReference>
<dbReference type="GO" id="GO:0004563">
    <property type="term" value="F:beta-N-acetylhexosaminidase activity"/>
    <property type="evidence" value="ECO:0007669"/>
    <property type="project" value="UniProtKB-EC"/>
</dbReference>
<feature type="domain" description="Glycoside hydrolase family 20 catalytic" evidence="11">
    <location>
        <begin position="188"/>
        <end position="504"/>
    </location>
</feature>
<keyword evidence="5" id="KW-0325">Glycoprotein</keyword>
<evidence type="ECO:0000256" key="3">
    <source>
        <dbReference type="ARBA" id="ARBA00022729"/>
    </source>
</evidence>
<evidence type="ECO:0000256" key="5">
    <source>
        <dbReference type="ARBA" id="ARBA00023180"/>
    </source>
</evidence>
<evidence type="ECO:0000256" key="10">
    <source>
        <dbReference type="SAM" id="SignalP"/>
    </source>
</evidence>
<dbReference type="GO" id="GO:0006689">
    <property type="term" value="P:ganglioside catabolic process"/>
    <property type="evidence" value="ECO:0007669"/>
    <property type="project" value="TreeGrafter"/>
</dbReference>
<dbReference type="InterPro" id="IPR017853">
    <property type="entry name" value="GH"/>
</dbReference>
<feature type="disulfide bond" evidence="9">
    <location>
        <begin position="522"/>
        <end position="540"/>
    </location>
</feature>
<dbReference type="PRINTS" id="PR00738">
    <property type="entry name" value="GLHYDRLASE20"/>
</dbReference>
<comment type="catalytic activity">
    <reaction evidence="1 7">
        <text>Hydrolysis of terminal non-reducing N-acetyl-D-hexosamine residues in N-acetyl-beta-D-hexosaminides.</text>
        <dbReference type="EC" id="3.2.1.52"/>
    </reaction>
</comment>
<dbReference type="Gene3D" id="3.30.379.10">
    <property type="entry name" value="Chitobiase/beta-hexosaminidase domain 2-like"/>
    <property type="match status" value="1"/>
</dbReference>
<dbReference type="OrthoDB" id="428480at2759"/>
<dbReference type="InterPro" id="IPR029019">
    <property type="entry name" value="HEX_eukaryotic_N"/>
</dbReference>
<feature type="chain" id="PRO_5040415167" description="Beta-hexosaminidase" evidence="10">
    <location>
        <begin position="23"/>
        <end position="541"/>
    </location>
</feature>
<keyword evidence="6 7" id="KW-0326">Glycosidase</keyword>
<dbReference type="Pfam" id="PF00728">
    <property type="entry name" value="Glyco_hydro_20"/>
    <property type="match status" value="1"/>
</dbReference>
<dbReference type="FunFam" id="3.20.20.80:FF:000063">
    <property type="entry name" value="Beta-hexosaminidase"/>
    <property type="match status" value="1"/>
</dbReference>
<keyword evidence="14" id="KW-1185">Reference proteome</keyword>
<dbReference type="GO" id="GO:0030203">
    <property type="term" value="P:glycosaminoglycan metabolic process"/>
    <property type="evidence" value="ECO:0007669"/>
    <property type="project" value="TreeGrafter"/>
</dbReference>
<name>A0A9N9QLW1_9CUCU</name>
<dbReference type="PIRSF" id="PIRSF001093">
    <property type="entry name" value="B-hxosamndse_ab_euk"/>
    <property type="match status" value="1"/>
</dbReference>
<dbReference type="EC" id="3.2.1.52" evidence="7"/>
<keyword evidence="3 10" id="KW-0732">Signal</keyword>
<feature type="domain" description="Beta-hexosaminidase eukaryotic type N-terminal" evidence="12">
    <location>
        <begin position="38"/>
        <end position="165"/>
    </location>
</feature>
<evidence type="ECO:0000256" key="8">
    <source>
        <dbReference type="PIRSR" id="PIRSR001093-1"/>
    </source>
</evidence>
<dbReference type="InterPro" id="IPR025705">
    <property type="entry name" value="Beta_hexosaminidase_sua/sub"/>
</dbReference>
<feature type="disulfide bond" evidence="9">
    <location>
        <begin position="298"/>
        <end position="347"/>
    </location>
</feature>
<dbReference type="SUPFAM" id="SSF51445">
    <property type="entry name" value="(Trans)glycosidases"/>
    <property type="match status" value="1"/>
</dbReference>
<sequence>MFGNIMKIILVVLYISVVYVKCYITEPGPKYVATKGAIWPKPQKQNVSSKNYFTLVDGSFKFVATGANCKLLNESFVRYYEIIKKNRISKPNGIISNIVTKPLVDESYLGELKQLNVNLTGKCNDNDQPSLDMDESYFLGVLEDTELSANSIWGILRGLESFSQLLYLGDDKSSVLMNATVIIDYPRFKHRGLLLDTSRHYIPLDKIYDILDAMVYNKLNVFHWHIVDDQSFPYVSKKFPELSQQGAYDPTLFVYTAENISAIIDYARKRGVRVMPEFDTPGHTRSWGVSHPELLTKCDGVQKGAYGPMDPSKNTTYSFLKDLFAEVREVFTDQFIHLGGDEVDFDCWQLDPNINDFMKQHSIANYSALESYYIQKVIDIVDEIPFSSVVWEEVFENGVTLPNKTIVHVWKDFGTPWNQTLYEVTADGKFALLSACWYLDHLSNGGDWTKFYQCDPTNFGGSEEQLALLLGGEACMWAEAVNEYNVVQRIFPRASATAEKLWSNNDNYDLEEVARRLEEHTCRMNRRGIAAQPPNAAGFCL</sequence>
<evidence type="ECO:0000256" key="2">
    <source>
        <dbReference type="ARBA" id="ARBA00006285"/>
    </source>
</evidence>
<feature type="signal peptide" evidence="10">
    <location>
        <begin position="1"/>
        <end position="22"/>
    </location>
</feature>
<dbReference type="PANTHER" id="PTHR22600:SF21">
    <property type="entry name" value="BETA-HEXOSAMINIDASE A"/>
    <property type="match status" value="1"/>
</dbReference>
<accession>A0A9N9QLW1</accession>
<feature type="disulfide bond" evidence="9">
    <location>
        <begin position="69"/>
        <end position="123"/>
    </location>
</feature>